<dbReference type="PANTHER" id="PTHR36436">
    <property type="entry name" value="SLL5081 PROTEIN"/>
    <property type="match status" value="1"/>
</dbReference>
<dbReference type="Gene3D" id="2.30.320.10">
    <property type="entry name" value="YwqG-like"/>
    <property type="match status" value="1"/>
</dbReference>
<keyword evidence="2" id="KW-1185">Reference proteome</keyword>
<dbReference type="PANTHER" id="PTHR36436:SF6">
    <property type="entry name" value="SLL5081 PROTEIN"/>
    <property type="match status" value="1"/>
</dbReference>
<dbReference type="AlphaFoldDB" id="A0A0A0C233"/>
<evidence type="ECO:0008006" key="3">
    <source>
        <dbReference type="Google" id="ProtNLM"/>
    </source>
</evidence>
<dbReference type="InterPro" id="IPR035948">
    <property type="entry name" value="YwqG-like_sf"/>
</dbReference>
<comment type="caution">
    <text evidence="1">The sequence shown here is derived from an EMBL/GenBank/DDBJ whole genome shotgun (WGS) entry which is preliminary data.</text>
</comment>
<dbReference type="Pfam" id="PF09234">
    <property type="entry name" value="DUF1963"/>
    <property type="match status" value="1"/>
</dbReference>
<dbReference type="SUPFAM" id="SSF103032">
    <property type="entry name" value="Hypothetical protein YwqG"/>
    <property type="match status" value="1"/>
</dbReference>
<dbReference type="EMBL" id="AXCZ01000009">
    <property type="protein sequence ID" value="KGM14215.1"/>
    <property type="molecule type" value="Genomic_DNA"/>
</dbReference>
<dbReference type="RefSeq" id="WP_052104856.1">
    <property type="nucleotide sequence ID" value="NZ_AXCZ01000009.1"/>
</dbReference>
<evidence type="ECO:0000313" key="2">
    <source>
        <dbReference type="Proteomes" id="UP000054314"/>
    </source>
</evidence>
<accession>A0A0A0C233</accession>
<dbReference type="Proteomes" id="UP000054314">
    <property type="component" value="Unassembled WGS sequence"/>
</dbReference>
<proteinExistence type="predicted"/>
<reference evidence="1 2" key="1">
    <citation type="submission" date="2013-08" db="EMBL/GenBank/DDBJ databases">
        <title>Genome sequencing of Cellulomonas bogoriensis 69B4.</title>
        <authorList>
            <person name="Chen F."/>
            <person name="Li Y."/>
            <person name="Wang G."/>
        </authorList>
    </citation>
    <scope>NUCLEOTIDE SEQUENCE [LARGE SCALE GENOMIC DNA]</scope>
    <source>
        <strain evidence="1 2">69B4</strain>
    </source>
</reference>
<gene>
    <name evidence="1" type="ORF">N869_01360</name>
</gene>
<sequence length="298" mass="32545">MRWFRRRSAQDVVAPKPPVEPVGGGPLTPELLAEAAARYLSPEAQATFRSLAQPSLRLSSALDPGAVVGRLGGAAMLAPQAEWPTWQGRGLEVVAVLDLARLPRLDSLLLPATGWLTFFYDATEQSAWGFDPAQRDAWRVVYCVDAEARSAPDGTETFPEVALSAVEELTAPDPFEDALKGLHNAERDGLFALGDVLPPVSEPAHRIGGWPDLVQNSMWLGAQLASNGIFVGGPEGYQNPRVPGLEAGARDWRLLLQIDSDDDAAMMWGDVGRLYFLIREEDLSSRAFDRCWFEFQCG</sequence>
<evidence type="ECO:0000313" key="1">
    <source>
        <dbReference type="EMBL" id="KGM14215.1"/>
    </source>
</evidence>
<dbReference type="InterPro" id="IPR015315">
    <property type="entry name" value="DUF1963"/>
</dbReference>
<name>A0A0A0C233_9CELL</name>
<organism evidence="1 2">
    <name type="scientific">Cellulomonas bogoriensis 69B4 = DSM 16987</name>
    <dbReference type="NCBI Taxonomy" id="1386082"/>
    <lineage>
        <taxon>Bacteria</taxon>
        <taxon>Bacillati</taxon>
        <taxon>Actinomycetota</taxon>
        <taxon>Actinomycetes</taxon>
        <taxon>Micrococcales</taxon>
        <taxon>Cellulomonadaceae</taxon>
        <taxon>Cellulomonas</taxon>
    </lineage>
</organism>
<protein>
    <recommendedName>
        <fullName evidence="3">DUF1963 domain-containing protein</fullName>
    </recommendedName>
</protein>
<dbReference type="OrthoDB" id="4929513at2"/>